<evidence type="ECO:0000313" key="4">
    <source>
        <dbReference type="Proteomes" id="UP000318141"/>
    </source>
</evidence>
<keyword evidence="4" id="KW-1185">Reference proteome</keyword>
<feature type="domain" description="Peptidase C39" evidence="2">
    <location>
        <begin position="54"/>
        <end position="184"/>
    </location>
</feature>
<dbReference type="EMBL" id="VLJN01000032">
    <property type="protein sequence ID" value="TWG82103.1"/>
    <property type="molecule type" value="Genomic_DNA"/>
</dbReference>
<dbReference type="AlphaFoldDB" id="A0A562BAD3"/>
<feature type="signal peptide" evidence="1">
    <location>
        <begin position="1"/>
        <end position="24"/>
    </location>
</feature>
<dbReference type="GO" id="GO:0016020">
    <property type="term" value="C:membrane"/>
    <property type="evidence" value="ECO:0007669"/>
    <property type="project" value="InterPro"/>
</dbReference>
<comment type="caution">
    <text evidence="3">The sequence shown here is derived from an EMBL/GenBank/DDBJ whole genome shotgun (WGS) entry which is preliminary data.</text>
</comment>
<dbReference type="Pfam" id="PF03412">
    <property type="entry name" value="Peptidase_C39"/>
    <property type="match status" value="1"/>
</dbReference>
<evidence type="ECO:0000313" key="3">
    <source>
        <dbReference type="EMBL" id="TWG82103.1"/>
    </source>
</evidence>
<name>A0A562BAD3_9BURK</name>
<evidence type="ECO:0000259" key="2">
    <source>
        <dbReference type="PROSITE" id="PS50990"/>
    </source>
</evidence>
<gene>
    <name evidence="3" type="ORF">L602_003800000020</name>
</gene>
<organism evidence="3 4">
    <name type="scientific">Cupriavidus gilardii J11</name>
    <dbReference type="NCBI Taxonomy" id="936133"/>
    <lineage>
        <taxon>Bacteria</taxon>
        <taxon>Pseudomonadati</taxon>
        <taxon>Pseudomonadota</taxon>
        <taxon>Betaproteobacteria</taxon>
        <taxon>Burkholderiales</taxon>
        <taxon>Burkholderiaceae</taxon>
        <taxon>Cupriavidus</taxon>
    </lineage>
</organism>
<protein>
    <recommendedName>
        <fullName evidence="2">Peptidase C39 domain-containing protein</fullName>
    </recommendedName>
</protein>
<dbReference type="CDD" id="cd02423">
    <property type="entry name" value="Peptidase_C39G"/>
    <property type="match status" value="1"/>
</dbReference>
<dbReference type="Gene3D" id="3.90.70.10">
    <property type="entry name" value="Cysteine proteinases"/>
    <property type="match status" value="1"/>
</dbReference>
<evidence type="ECO:0000256" key="1">
    <source>
        <dbReference type="SAM" id="SignalP"/>
    </source>
</evidence>
<reference evidence="3 4" key="1">
    <citation type="submission" date="2019-07" db="EMBL/GenBank/DDBJ databases">
        <title>Genome sequencing of lignin-degrading bacterial isolates.</title>
        <authorList>
            <person name="Gladden J."/>
        </authorList>
    </citation>
    <scope>NUCLEOTIDE SEQUENCE [LARGE SCALE GENOMIC DNA]</scope>
    <source>
        <strain evidence="3 4">J11</strain>
    </source>
</reference>
<dbReference type="GO" id="GO:0005524">
    <property type="term" value="F:ATP binding"/>
    <property type="evidence" value="ECO:0007669"/>
    <property type="project" value="InterPro"/>
</dbReference>
<dbReference type="Proteomes" id="UP000318141">
    <property type="component" value="Unassembled WGS sequence"/>
</dbReference>
<feature type="chain" id="PRO_5021780962" description="Peptidase C39 domain-containing protein" evidence="1">
    <location>
        <begin position="25"/>
        <end position="230"/>
    </location>
</feature>
<proteinExistence type="predicted"/>
<dbReference type="GO" id="GO:0006508">
    <property type="term" value="P:proteolysis"/>
    <property type="evidence" value="ECO:0007669"/>
    <property type="project" value="InterPro"/>
</dbReference>
<dbReference type="PROSITE" id="PS50990">
    <property type="entry name" value="PEPTIDASE_C39"/>
    <property type="match status" value="1"/>
</dbReference>
<dbReference type="InterPro" id="IPR005074">
    <property type="entry name" value="Peptidase_C39"/>
</dbReference>
<dbReference type="GO" id="GO:0008233">
    <property type="term" value="F:peptidase activity"/>
    <property type="evidence" value="ECO:0007669"/>
    <property type="project" value="InterPro"/>
</dbReference>
<keyword evidence="1" id="KW-0732">Signal</keyword>
<dbReference type="OrthoDB" id="13401at2"/>
<accession>A0A562BAD3</accession>
<sequence length="230" mass="25696">MTVPRLSACLAAIAVASAGAPALAADTVIPAAGAEYKVRTVSLREARFRTTIRQQYDFSCGSAAVATLLTYQYGHPVTEQEVFQHMYLHGDRAKIQREGFSLLDMKRFLESRGYQADGFELPLSKLEETRVPAIVLVVENGYHHFVVVKGVRGNRVLIGDPALGTRALAREHFERIWDSNLLFVIHNRTERARFNLAADWRVAPSGPYWMGVNRDSLFFTVMPKHGSGDF</sequence>